<accession>A0A8J2YN09</accession>
<dbReference type="Proteomes" id="UP000602745">
    <property type="component" value="Unassembled WGS sequence"/>
</dbReference>
<dbReference type="AlphaFoldDB" id="A0A8J2YN09"/>
<protein>
    <submittedName>
        <fullName evidence="1">Uncharacterized protein</fullName>
    </submittedName>
</protein>
<comment type="caution">
    <text evidence="1">The sequence shown here is derived from an EMBL/GenBank/DDBJ whole genome shotgun (WGS) entry which is preliminary data.</text>
</comment>
<evidence type="ECO:0000313" key="2">
    <source>
        <dbReference type="Proteomes" id="UP000602745"/>
    </source>
</evidence>
<sequence>MSFTDVVNQPYVLPDLNGPDQTFDPQALAGGPSYGAQWPYDVVQANRVLELLRELGRADNDPALTSAIEAELAEFGINDPMGATTPQLVAQLLGLEDYAHATRESVEQLLDGRGIELPQNFWNIGLDQNWQVLDALVEENSRPPQSLTSA</sequence>
<proteinExistence type="predicted"/>
<reference evidence="1" key="2">
    <citation type="submission" date="2020-09" db="EMBL/GenBank/DDBJ databases">
        <authorList>
            <person name="Sun Q."/>
            <person name="Sedlacek I."/>
        </authorList>
    </citation>
    <scope>NUCLEOTIDE SEQUENCE</scope>
    <source>
        <strain evidence="1">CCM 7684</strain>
    </source>
</reference>
<dbReference type="EMBL" id="BMCP01000007">
    <property type="protein sequence ID" value="GGE53658.1"/>
    <property type="molecule type" value="Genomic_DNA"/>
</dbReference>
<name>A0A8J2YN09_9RHOB</name>
<organism evidence="1 2">
    <name type="scientific">Agaricicola taiwanensis</name>
    <dbReference type="NCBI Taxonomy" id="591372"/>
    <lineage>
        <taxon>Bacteria</taxon>
        <taxon>Pseudomonadati</taxon>
        <taxon>Pseudomonadota</taxon>
        <taxon>Alphaproteobacteria</taxon>
        <taxon>Rhodobacterales</taxon>
        <taxon>Paracoccaceae</taxon>
        <taxon>Agaricicola</taxon>
    </lineage>
</organism>
<reference evidence="1" key="1">
    <citation type="journal article" date="2014" name="Int. J. Syst. Evol. Microbiol.">
        <title>Complete genome sequence of Corynebacterium casei LMG S-19264T (=DSM 44701T), isolated from a smear-ripened cheese.</title>
        <authorList>
            <consortium name="US DOE Joint Genome Institute (JGI-PGF)"/>
            <person name="Walter F."/>
            <person name="Albersmeier A."/>
            <person name="Kalinowski J."/>
            <person name="Ruckert C."/>
        </authorList>
    </citation>
    <scope>NUCLEOTIDE SEQUENCE</scope>
    <source>
        <strain evidence="1">CCM 7684</strain>
    </source>
</reference>
<gene>
    <name evidence="1" type="ORF">GCM10007276_33380</name>
</gene>
<evidence type="ECO:0000313" key="1">
    <source>
        <dbReference type="EMBL" id="GGE53658.1"/>
    </source>
</evidence>
<keyword evidence="2" id="KW-1185">Reference proteome</keyword>
<dbReference type="RefSeq" id="WP_188410971.1">
    <property type="nucleotide sequence ID" value="NZ_BMCP01000007.1"/>
</dbReference>